<dbReference type="Proteomes" id="UP001207918">
    <property type="component" value="Unassembled WGS sequence"/>
</dbReference>
<name>A0ABT3PMT9_9BACT</name>
<protein>
    <submittedName>
        <fullName evidence="2">Helix-turn-helix domain-containing protein</fullName>
    </submittedName>
</protein>
<evidence type="ECO:0000256" key="1">
    <source>
        <dbReference type="SAM" id="Coils"/>
    </source>
</evidence>
<feature type="coiled-coil region" evidence="1">
    <location>
        <begin position="8"/>
        <end position="42"/>
    </location>
</feature>
<keyword evidence="1" id="KW-0175">Coiled coil</keyword>
<accession>A0ABT3PMT9</accession>
<keyword evidence="3" id="KW-1185">Reference proteome</keyword>
<dbReference type="InterPro" id="IPR032580">
    <property type="entry name" value="SatD"/>
</dbReference>
<dbReference type="EMBL" id="JAGGJA010000003">
    <property type="protein sequence ID" value="MCW9706449.1"/>
    <property type="molecule type" value="Genomic_DNA"/>
</dbReference>
<dbReference type="RefSeq" id="WP_265765155.1">
    <property type="nucleotide sequence ID" value="NZ_JAGGJA010000003.1"/>
</dbReference>
<sequence>MEQALVLIADIESSKEIKEEDREVLQDKLQDELKQLNETDQRPLSPYTITLGDEFQAVFQNADGLFKHCFRILALLYPVRVRFSLGIGSIATPINEEQAIGMDGPAFHAAREGMEALKESGFLFNIYLEEGTNTEVNLINDSLQLLSHEVQKWRQNRLSIFYLLQEGYNYKEIADKLDISQPAFYKNKEAGALEVIRNLTNHISAIINQKLVS</sequence>
<evidence type="ECO:0000313" key="2">
    <source>
        <dbReference type="EMBL" id="MCW9706449.1"/>
    </source>
</evidence>
<dbReference type="Pfam" id="PF16264">
    <property type="entry name" value="SatD"/>
    <property type="match status" value="1"/>
</dbReference>
<gene>
    <name evidence="2" type="ORF">J6I44_06265</name>
</gene>
<reference evidence="2 3" key="1">
    <citation type="submission" date="2021-03" db="EMBL/GenBank/DDBJ databases">
        <title>Aliifodinibius sp. nov., a new bacterium isolated from saline soil.</title>
        <authorList>
            <person name="Galisteo C."/>
            <person name="De La Haba R."/>
            <person name="Sanchez-Porro C."/>
            <person name="Ventosa A."/>
        </authorList>
    </citation>
    <scope>NUCLEOTIDE SEQUENCE [LARGE SCALE GENOMIC DNA]</scope>
    <source>
        <strain evidence="2 3">1BSP15-2V2</strain>
    </source>
</reference>
<comment type="caution">
    <text evidence="2">The sequence shown here is derived from an EMBL/GenBank/DDBJ whole genome shotgun (WGS) entry which is preliminary data.</text>
</comment>
<evidence type="ECO:0000313" key="3">
    <source>
        <dbReference type="Proteomes" id="UP001207918"/>
    </source>
</evidence>
<proteinExistence type="predicted"/>
<organism evidence="2 3">
    <name type="scientific">Fodinibius salsisoli</name>
    <dbReference type="NCBI Taxonomy" id="2820877"/>
    <lineage>
        <taxon>Bacteria</taxon>
        <taxon>Pseudomonadati</taxon>
        <taxon>Balneolota</taxon>
        <taxon>Balneolia</taxon>
        <taxon>Balneolales</taxon>
        <taxon>Balneolaceae</taxon>
        <taxon>Fodinibius</taxon>
    </lineage>
</organism>